<protein>
    <submittedName>
        <fullName evidence="2">M24 family metallopeptidase</fullName>
    </submittedName>
</protein>
<dbReference type="PANTHER" id="PTHR46112">
    <property type="entry name" value="AMINOPEPTIDASE"/>
    <property type="match status" value="1"/>
</dbReference>
<dbReference type="Pfam" id="PF00557">
    <property type="entry name" value="Peptidase_M24"/>
    <property type="match status" value="1"/>
</dbReference>
<gene>
    <name evidence="2" type="ORF">ENS64_17165</name>
</gene>
<dbReference type="InterPro" id="IPR036005">
    <property type="entry name" value="Creatinase/aminopeptidase-like"/>
</dbReference>
<organism evidence="2">
    <name type="scientific">Schlesneria paludicola</name>
    <dbReference type="NCBI Taxonomy" id="360056"/>
    <lineage>
        <taxon>Bacteria</taxon>
        <taxon>Pseudomonadati</taxon>
        <taxon>Planctomycetota</taxon>
        <taxon>Planctomycetia</taxon>
        <taxon>Planctomycetales</taxon>
        <taxon>Planctomycetaceae</taxon>
        <taxon>Schlesneria</taxon>
    </lineage>
</organism>
<dbReference type="PANTHER" id="PTHR46112:SF3">
    <property type="entry name" value="AMINOPEPTIDASE YPDF"/>
    <property type="match status" value="1"/>
</dbReference>
<evidence type="ECO:0000313" key="2">
    <source>
        <dbReference type="EMBL" id="HGT40977.1"/>
    </source>
</evidence>
<evidence type="ECO:0000259" key="1">
    <source>
        <dbReference type="Pfam" id="PF00557"/>
    </source>
</evidence>
<name>A0A7C4LQJ4_9PLAN</name>
<comment type="caution">
    <text evidence="2">The sequence shown here is derived from an EMBL/GenBank/DDBJ whole genome shotgun (WGS) entry which is preliminary data.</text>
</comment>
<reference evidence="2" key="1">
    <citation type="journal article" date="2020" name="mSystems">
        <title>Genome- and Community-Level Interaction Insights into Carbon Utilization and Element Cycling Functions of Hydrothermarchaeota in Hydrothermal Sediment.</title>
        <authorList>
            <person name="Zhou Z."/>
            <person name="Liu Y."/>
            <person name="Xu W."/>
            <person name="Pan J."/>
            <person name="Luo Z.H."/>
            <person name="Li M."/>
        </authorList>
    </citation>
    <scope>NUCLEOTIDE SEQUENCE [LARGE SCALE GENOMIC DNA]</scope>
    <source>
        <strain evidence="2">SpSt-508</strain>
    </source>
</reference>
<sequence length="404" mass="44957">MINLPALQAAIREQGCDGWLLYDFRGSNILARRVLGFPFDQVGSRRWMYFVPAAGAPRKLVHRIEPGALAHLPGEHMVYLRWQEFEAGVQTLVAGCRRVAMEYAPRNSNPYVSRVDAGTVELVRSFGVEVVSSGDLVQQFEALWDAAQWQMHLEAGRHTDSAFARAWEFIAQQIHARGETSEDAVQLVILEHFSEHGLTTYHPPIVAVNAHSSDPHYETGSTPIRPGDLVLIDLWAKLDQPRAVYSDLTRMGFVGDTVPNGYRKIFHIVATARDAAIDCVRQAFANDRPLHGWEVDDAARRVIEAAGYGPHFVHRTGHSIGQETHGNGANMDNLETHEDRRVLRGSCFSIEPGIYLPEFGMRSEVNVFVDWNGQVHVTAGAVQTEVVPILRTTTATATTTARPH</sequence>
<accession>A0A7C4LQJ4</accession>
<dbReference type="EMBL" id="DSVQ01000019">
    <property type="protein sequence ID" value="HGT40977.1"/>
    <property type="molecule type" value="Genomic_DNA"/>
</dbReference>
<dbReference type="InterPro" id="IPR000994">
    <property type="entry name" value="Pept_M24"/>
</dbReference>
<proteinExistence type="predicted"/>
<dbReference type="SUPFAM" id="SSF55920">
    <property type="entry name" value="Creatinase/aminopeptidase"/>
    <property type="match status" value="1"/>
</dbReference>
<dbReference type="Gene3D" id="3.90.230.10">
    <property type="entry name" value="Creatinase/methionine aminopeptidase superfamily"/>
    <property type="match status" value="1"/>
</dbReference>
<dbReference type="InterPro" id="IPR050659">
    <property type="entry name" value="Peptidase_M24B"/>
</dbReference>
<feature type="domain" description="Peptidase M24" evidence="1">
    <location>
        <begin position="153"/>
        <end position="369"/>
    </location>
</feature>
<dbReference type="AlphaFoldDB" id="A0A7C4LQJ4"/>